<dbReference type="RefSeq" id="WP_344929259.1">
    <property type="nucleotide sequence ID" value="NZ_BAABCW010000015.1"/>
</dbReference>
<dbReference type="PANTHER" id="PTHR21666:SF270">
    <property type="entry name" value="MUREIN HYDROLASE ACTIVATOR ENVC"/>
    <property type="match status" value="1"/>
</dbReference>
<evidence type="ECO:0000313" key="2">
    <source>
        <dbReference type="EMBL" id="GAA3516134.1"/>
    </source>
</evidence>
<organism evidence="2 3">
    <name type="scientific">Aquimarina addita</name>
    <dbReference type="NCBI Taxonomy" id="870485"/>
    <lineage>
        <taxon>Bacteria</taxon>
        <taxon>Pseudomonadati</taxon>
        <taxon>Bacteroidota</taxon>
        <taxon>Flavobacteriia</taxon>
        <taxon>Flavobacteriales</taxon>
        <taxon>Flavobacteriaceae</taxon>
        <taxon>Aquimarina</taxon>
    </lineage>
</organism>
<sequence>MYKFILITSFLSVLCIKEKKLERSHQEIVEATPTPLSTQDPYTFYDTIFKENPEYIADTFDFPVGKPNGKGYYNALKFGKNAHLGDDWNGVGGGNTDLGDSIYSIANGYVSFAEDIGGGWGNVIRIVHRYNGKYYESLYAHCDTIVIKKGGFIKKGTLIGTIGNAHGIYMAHLHLELRSNIFMDIGGGYATDTTGFLDPTQFIKEN</sequence>
<evidence type="ECO:0000259" key="1">
    <source>
        <dbReference type="Pfam" id="PF01551"/>
    </source>
</evidence>
<dbReference type="EMBL" id="BAABCW010000015">
    <property type="protein sequence ID" value="GAA3516134.1"/>
    <property type="molecule type" value="Genomic_DNA"/>
</dbReference>
<dbReference type="Gene3D" id="2.70.70.10">
    <property type="entry name" value="Glucose Permease (Domain IIA)"/>
    <property type="match status" value="1"/>
</dbReference>
<dbReference type="PANTHER" id="PTHR21666">
    <property type="entry name" value="PEPTIDASE-RELATED"/>
    <property type="match status" value="1"/>
</dbReference>
<protein>
    <submittedName>
        <fullName evidence="2">Peptidoglycan DD-metalloendopeptidase family protein</fullName>
    </submittedName>
</protein>
<proteinExistence type="predicted"/>
<dbReference type="CDD" id="cd12797">
    <property type="entry name" value="M23_peptidase"/>
    <property type="match status" value="1"/>
</dbReference>
<keyword evidence="3" id="KW-1185">Reference proteome</keyword>
<dbReference type="Proteomes" id="UP001500459">
    <property type="component" value="Unassembled WGS sequence"/>
</dbReference>
<dbReference type="InterPro" id="IPR016047">
    <property type="entry name" value="M23ase_b-sheet_dom"/>
</dbReference>
<gene>
    <name evidence="2" type="ORF">GCM10022393_32680</name>
</gene>
<dbReference type="InterPro" id="IPR011055">
    <property type="entry name" value="Dup_hybrid_motif"/>
</dbReference>
<name>A0ABP6URI1_9FLAO</name>
<dbReference type="InterPro" id="IPR050570">
    <property type="entry name" value="Cell_wall_metabolism_enzyme"/>
</dbReference>
<reference evidence="3" key="1">
    <citation type="journal article" date="2019" name="Int. J. Syst. Evol. Microbiol.">
        <title>The Global Catalogue of Microorganisms (GCM) 10K type strain sequencing project: providing services to taxonomists for standard genome sequencing and annotation.</title>
        <authorList>
            <consortium name="The Broad Institute Genomics Platform"/>
            <consortium name="The Broad Institute Genome Sequencing Center for Infectious Disease"/>
            <person name="Wu L."/>
            <person name="Ma J."/>
        </authorList>
    </citation>
    <scope>NUCLEOTIDE SEQUENCE [LARGE SCALE GENOMIC DNA]</scope>
    <source>
        <strain evidence="3">JCM 17106</strain>
    </source>
</reference>
<feature type="domain" description="M23ase beta-sheet core" evidence="1">
    <location>
        <begin position="97"/>
        <end position="180"/>
    </location>
</feature>
<dbReference type="SUPFAM" id="SSF51261">
    <property type="entry name" value="Duplicated hybrid motif"/>
    <property type="match status" value="1"/>
</dbReference>
<dbReference type="Pfam" id="PF01551">
    <property type="entry name" value="Peptidase_M23"/>
    <property type="match status" value="1"/>
</dbReference>
<comment type="caution">
    <text evidence="2">The sequence shown here is derived from an EMBL/GenBank/DDBJ whole genome shotgun (WGS) entry which is preliminary data.</text>
</comment>
<evidence type="ECO:0000313" key="3">
    <source>
        <dbReference type="Proteomes" id="UP001500459"/>
    </source>
</evidence>
<accession>A0ABP6URI1</accession>